<dbReference type="Proteomes" id="UP000224567">
    <property type="component" value="Unassembled WGS sequence"/>
</dbReference>
<comment type="caution">
    <text evidence="4">The sequence shown here is derived from an EMBL/GenBank/DDBJ whole genome shotgun (WGS) entry which is preliminary data.</text>
</comment>
<sequence length="233" mass="25236">MEAQQHRPQDHSYGEDEDELVVKRNKVGLKTALDDDPNAPKEDKSPSNYQSKVTDPTCANREEVGTTPLVESFEKMSVKEEKEVHAEKEGKSKSSDIGVSMKDYFAQKFKPRDEDKALSEVISGKLSGRKDETVETERAKPTEKVKQQVGVGTQKGSEEQRDVAAATHSECAGKSMIDRLKGVASSWLHKGGGKPAAAAQTPISTPPTPSTPGVGLQNKNQLGVGWELGGGFM</sequence>
<dbReference type="InterPro" id="IPR057059">
    <property type="entry name" value="LTI65/LTI78_PGEED"/>
</dbReference>
<feature type="compositionally biased region" description="Basic and acidic residues" evidence="1">
    <location>
        <begin position="128"/>
        <end position="146"/>
    </location>
</feature>
<protein>
    <recommendedName>
        <fullName evidence="6">Low-temperature-induced 65 kDa protein</fullName>
    </recommendedName>
</protein>
<keyword evidence="5" id="KW-1185">Reference proteome</keyword>
<accession>A0A2G2XQ21</accession>
<proteinExistence type="predicted"/>
<evidence type="ECO:0000256" key="1">
    <source>
        <dbReference type="SAM" id="MobiDB-lite"/>
    </source>
</evidence>
<gene>
    <name evidence="4" type="ORF">CQW23_01955</name>
</gene>
<dbReference type="EMBL" id="MLFT02000001">
    <property type="protein sequence ID" value="PHT59592.1"/>
    <property type="molecule type" value="Genomic_DNA"/>
</dbReference>
<evidence type="ECO:0000259" key="2">
    <source>
        <dbReference type="Pfam" id="PF23399"/>
    </source>
</evidence>
<evidence type="ECO:0008006" key="6">
    <source>
        <dbReference type="Google" id="ProtNLM"/>
    </source>
</evidence>
<evidence type="ECO:0000259" key="3">
    <source>
        <dbReference type="Pfam" id="PF23402"/>
    </source>
</evidence>
<dbReference type="InterPro" id="IPR037491">
    <property type="entry name" value="LTI78/LTI65"/>
</dbReference>
<reference evidence="5" key="2">
    <citation type="journal article" date="2017" name="J. Anim. Genet.">
        <title>Multiple reference genome sequences of hot pepper reveal the massive evolution of plant disease resistance genes by retroduplication.</title>
        <authorList>
            <person name="Kim S."/>
            <person name="Park J."/>
            <person name="Yeom S.-I."/>
            <person name="Kim Y.-M."/>
            <person name="Seo E."/>
            <person name="Kim K.-T."/>
            <person name="Kim M.-S."/>
            <person name="Lee J.M."/>
            <person name="Cheong K."/>
            <person name="Shin H.-S."/>
            <person name="Kim S.-B."/>
            <person name="Han K."/>
            <person name="Lee J."/>
            <person name="Park M."/>
            <person name="Lee H.-A."/>
            <person name="Lee H.-Y."/>
            <person name="Lee Y."/>
            <person name="Oh S."/>
            <person name="Lee J.H."/>
            <person name="Choi E."/>
            <person name="Choi E."/>
            <person name="Lee S.E."/>
            <person name="Jeon J."/>
            <person name="Kim H."/>
            <person name="Choi G."/>
            <person name="Song H."/>
            <person name="Lee J."/>
            <person name="Lee S.-C."/>
            <person name="Kwon J.-K."/>
            <person name="Lee H.-Y."/>
            <person name="Koo N."/>
            <person name="Hong Y."/>
            <person name="Kim R.W."/>
            <person name="Kang W.-H."/>
            <person name="Huh J.H."/>
            <person name="Kang B.-C."/>
            <person name="Yang T.-J."/>
            <person name="Lee Y.-H."/>
            <person name="Bennetzen J.L."/>
            <person name="Choi D."/>
        </authorList>
    </citation>
    <scope>NUCLEOTIDE SEQUENCE [LARGE SCALE GENOMIC DNA]</scope>
    <source>
        <strain evidence="5">cv. PBC81</strain>
    </source>
</reference>
<feature type="compositionally biased region" description="Basic and acidic residues" evidence="1">
    <location>
        <begin position="1"/>
        <end position="14"/>
    </location>
</feature>
<evidence type="ECO:0000313" key="5">
    <source>
        <dbReference type="Proteomes" id="UP000224567"/>
    </source>
</evidence>
<dbReference type="PANTHER" id="PTHR33836">
    <property type="entry name" value="LOW-TEMPERATURE-INDUCED 65 KDA PROTEIN-RELATED"/>
    <property type="match status" value="1"/>
</dbReference>
<dbReference type="GO" id="GO:0006950">
    <property type="term" value="P:response to stress"/>
    <property type="evidence" value="ECO:0007669"/>
    <property type="project" value="TreeGrafter"/>
</dbReference>
<dbReference type="InterPro" id="IPR057058">
    <property type="entry name" value="LTI65_LTI78_NYQTKV"/>
</dbReference>
<dbReference type="AlphaFoldDB" id="A0A2G2XQ21"/>
<feature type="domain" description="LTI65/LTI78 PGEED repeat" evidence="2">
    <location>
        <begin position="96"/>
        <end position="126"/>
    </location>
</feature>
<feature type="region of interest" description="Disordered" evidence="1">
    <location>
        <begin position="188"/>
        <end position="222"/>
    </location>
</feature>
<reference evidence="4 5" key="1">
    <citation type="journal article" date="2017" name="Genome Biol.">
        <title>New reference genome sequences of hot pepper reveal the massive evolution of plant disease-resistance genes by retroduplication.</title>
        <authorList>
            <person name="Kim S."/>
            <person name="Park J."/>
            <person name="Yeom S.I."/>
            <person name="Kim Y.M."/>
            <person name="Seo E."/>
            <person name="Kim K.T."/>
            <person name="Kim M.S."/>
            <person name="Lee J.M."/>
            <person name="Cheong K."/>
            <person name="Shin H.S."/>
            <person name="Kim S.B."/>
            <person name="Han K."/>
            <person name="Lee J."/>
            <person name="Park M."/>
            <person name="Lee H.A."/>
            <person name="Lee H.Y."/>
            <person name="Lee Y."/>
            <person name="Oh S."/>
            <person name="Lee J.H."/>
            <person name="Choi E."/>
            <person name="Choi E."/>
            <person name="Lee S.E."/>
            <person name="Jeon J."/>
            <person name="Kim H."/>
            <person name="Choi G."/>
            <person name="Song H."/>
            <person name="Lee J."/>
            <person name="Lee S.C."/>
            <person name="Kwon J.K."/>
            <person name="Lee H.Y."/>
            <person name="Koo N."/>
            <person name="Hong Y."/>
            <person name="Kim R.W."/>
            <person name="Kang W.H."/>
            <person name="Huh J.H."/>
            <person name="Kang B.C."/>
            <person name="Yang T.J."/>
            <person name="Lee Y.H."/>
            <person name="Bennetzen J.L."/>
            <person name="Choi D."/>
        </authorList>
    </citation>
    <scope>NUCLEOTIDE SEQUENCE [LARGE SCALE GENOMIC DNA]</scope>
    <source>
        <strain evidence="5">cv. PBC81</strain>
    </source>
</reference>
<feature type="region of interest" description="Disordered" evidence="1">
    <location>
        <begin position="1"/>
        <end position="97"/>
    </location>
</feature>
<dbReference type="Pfam" id="PF23402">
    <property type="entry name" value="LTI65_LTI78_NYQTKV"/>
    <property type="match status" value="1"/>
</dbReference>
<dbReference type="PANTHER" id="PTHR33836:SF13">
    <property type="entry name" value="LOW-TEMPERATURE-INDUCED 78 KDA PROTEIN-LIKE"/>
    <property type="match status" value="1"/>
</dbReference>
<dbReference type="STRING" id="33114.A0A2G2XQ21"/>
<dbReference type="GO" id="GO:0009737">
    <property type="term" value="P:response to abscisic acid"/>
    <property type="evidence" value="ECO:0007669"/>
    <property type="project" value="InterPro"/>
</dbReference>
<dbReference type="Pfam" id="PF23399">
    <property type="entry name" value="LTI65_PGEED"/>
    <property type="match status" value="1"/>
</dbReference>
<name>A0A2G2XQ21_CAPBA</name>
<organism evidence="4 5">
    <name type="scientific">Capsicum baccatum</name>
    <name type="common">Peruvian pepper</name>
    <dbReference type="NCBI Taxonomy" id="33114"/>
    <lineage>
        <taxon>Eukaryota</taxon>
        <taxon>Viridiplantae</taxon>
        <taxon>Streptophyta</taxon>
        <taxon>Embryophyta</taxon>
        <taxon>Tracheophyta</taxon>
        <taxon>Spermatophyta</taxon>
        <taxon>Magnoliopsida</taxon>
        <taxon>eudicotyledons</taxon>
        <taxon>Gunneridae</taxon>
        <taxon>Pentapetalae</taxon>
        <taxon>asterids</taxon>
        <taxon>lamiids</taxon>
        <taxon>Solanales</taxon>
        <taxon>Solanaceae</taxon>
        <taxon>Solanoideae</taxon>
        <taxon>Capsiceae</taxon>
        <taxon>Capsicum</taxon>
    </lineage>
</organism>
<dbReference type="OrthoDB" id="1931597at2759"/>
<feature type="domain" description="LTI65/LTI78 NYQTKV repeat" evidence="3">
    <location>
        <begin position="29"/>
        <end position="81"/>
    </location>
</feature>
<feature type="compositionally biased region" description="Basic and acidic residues" evidence="1">
    <location>
        <begin position="72"/>
        <end position="94"/>
    </location>
</feature>
<evidence type="ECO:0000313" key="4">
    <source>
        <dbReference type="EMBL" id="PHT59592.1"/>
    </source>
</evidence>
<feature type="region of interest" description="Disordered" evidence="1">
    <location>
        <begin position="124"/>
        <end position="168"/>
    </location>
</feature>